<dbReference type="GO" id="GO:0016787">
    <property type="term" value="F:hydrolase activity"/>
    <property type="evidence" value="ECO:0007669"/>
    <property type="project" value="UniProtKB-ARBA"/>
</dbReference>
<dbReference type="STRING" id="6313.A0A0K0DAB0"/>
<evidence type="ECO:0000256" key="1">
    <source>
        <dbReference type="SAM" id="SignalP"/>
    </source>
</evidence>
<evidence type="ECO:0000313" key="3">
    <source>
        <dbReference type="WBParaSite" id="ACAC_0000718001-mRNA-1"/>
    </source>
</evidence>
<dbReference type="Pfam" id="PF01663">
    <property type="entry name" value="Phosphodiest"/>
    <property type="match status" value="1"/>
</dbReference>
<sequence length="167" mass="18987">MLSCSLTCLLAILHLVTSISEHPKLLLISLDGFRYDALNKTLVPNIYAFAREGTWFVNGVKPQFVTFTYTNHMAMATVLLHSGNAFSGRTENRALNTQLADIAFLIFYWCFPEIFSIRSLLEPIDGVNNMCMGDYIDLSKVIYGEQMVYLRDKSIFHEVYQNLTNAV</sequence>
<dbReference type="InterPro" id="IPR002591">
    <property type="entry name" value="Phosphodiest/P_Trfase"/>
</dbReference>
<dbReference type="PANTHER" id="PTHR10151:SF120">
    <property type="entry name" value="BIS(5'-ADENOSYL)-TRIPHOSPHATASE"/>
    <property type="match status" value="1"/>
</dbReference>
<feature type="chain" id="PRO_5005326595" evidence="1">
    <location>
        <begin position="19"/>
        <end position="167"/>
    </location>
</feature>
<organism evidence="2 3">
    <name type="scientific">Angiostrongylus cantonensis</name>
    <name type="common">Rat lungworm</name>
    <dbReference type="NCBI Taxonomy" id="6313"/>
    <lineage>
        <taxon>Eukaryota</taxon>
        <taxon>Metazoa</taxon>
        <taxon>Ecdysozoa</taxon>
        <taxon>Nematoda</taxon>
        <taxon>Chromadorea</taxon>
        <taxon>Rhabditida</taxon>
        <taxon>Rhabditina</taxon>
        <taxon>Rhabditomorpha</taxon>
        <taxon>Strongyloidea</taxon>
        <taxon>Metastrongylidae</taxon>
        <taxon>Angiostrongylus</taxon>
    </lineage>
</organism>
<dbReference type="Gene3D" id="3.40.720.10">
    <property type="entry name" value="Alkaline Phosphatase, subunit A"/>
    <property type="match status" value="1"/>
</dbReference>
<feature type="signal peptide" evidence="1">
    <location>
        <begin position="1"/>
        <end position="18"/>
    </location>
</feature>
<keyword evidence="1" id="KW-0732">Signal</keyword>
<keyword evidence="2" id="KW-1185">Reference proteome</keyword>
<dbReference type="PANTHER" id="PTHR10151">
    <property type="entry name" value="ECTONUCLEOTIDE PYROPHOSPHATASE/PHOSPHODIESTERASE"/>
    <property type="match status" value="1"/>
</dbReference>
<evidence type="ECO:0000313" key="2">
    <source>
        <dbReference type="Proteomes" id="UP000035642"/>
    </source>
</evidence>
<dbReference type="SUPFAM" id="SSF53649">
    <property type="entry name" value="Alkaline phosphatase-like"/>
    <property type="match status" value="1"/>
</dbReference>
<dbReference type="AlphaFoldDB" id="A0A0K0DAB0"/>
<proteinExistence type="predicted"/>
<protein>
    <submittedName>
        <fullName evidence="3">Sulfatase domain-containing protein</fullName>
    </submittedName>
</protein>
<dbReference type="InterPro" id="IPR017850">
    <property type="entry name" value="Alkaline_phosphatase_core_sf"/>
</dbReference>
<dbReference type="WBParaSite" id="ACAC_0000718001-mRNA-1">
    <property type="protein sequence ID" value="ACAC_0000718001-mRNA-1"/>
    <property type="gene ID" value="ACAC_0000718001"/>
</dbReference>
<dbReference type="Proteomes" id="UP000035642">
    <property type="component" value="Unassembled WGS sequence"/>
</dbReference>
<reference evidence="3" key="2">
    <citation type="submission" date="2017-02" db="UniProtKB">
        <authorList>
            <consortium name="WormBaseParasite"/>
        </authorList>
    </citation>
    <scope>IDENTIFICATION</scope>
</reference>
<reference evidence="2" key="1">
    <citation type="submission" date="2012-09" db="EMBL/GenBank/DDBJ databases">
        <authorList>
            <person name="Martin A.A."/>
        </authorList>
    </citation>
    <scope>NUCLEOTIDE SEQUENCE</scope>
</reference>
<name>A0A0K0DAB0_ANGCA</name>
<accession>A0A0K0DAB0</accession>